<dbReference type="Gene3D" id="2.30.30.40">
    <property type="entry name" value="SH3 Domains"/>
    <property type="match status" value="1"/>
</dbReference>
<dbReference type="Pfam" id="PF18348">
    <property type="entry name" value="SH3_16"/>
    <property type="match status" value="1"/>
</dbReference>
<evidence type="ECO:0000256" key="4">
    <source>
        <dbReference type="ARBA" id="ARBA00022807"/>
    </source>
</evidence>
<gene>
    <name evidence="6" type="ORF">SAMN05192540_0019</name>
</gene>
<evidence type="ECO:0000313" key="7">
    <source>
        <dbReference type="Proteomes" id="UP000183038"/>
    </source>
</evidence>
<dbReference type="PANTHER" id="PTHR47053">
    <property type="entry name" value="MUREIN DD-ENDOPEPTIDASE MEPH-RELATED"/>
    <property type="match status" value="1"/>
</dbReference>
<dbReference type="AlphaFoldDB" id="A0A1H4IZP3"/>
<dbReference type="EMBL" id="FNTB01000001">
    <property type="protein sequence ID" value="SEB39519.1"/>
    <property type="molecule type" value="Genomic_DNA"/>
</dbReference>
<keyword evidence="2" id="KW-0645">Protease</keyword>
<keyword evidence="3" id="KW-0378">Hydrolase</keyword>
<dbReference type="InterPro" id="IPR051202">
    <property type="entry name" value="Peptidase_C40"/>
</dbReference>
<dbReference type="GO" id="GO:0006508">
    <property type="term" value="P:proteolysis"/>
    <property type="evidence" value="ECO:0007669"/>
    <property type="project" value="UniProtKB-KW"/>
</dbReference>
<dbReference type="PANTHER" id="PTHR47053:SF1">
    <property type="entry name" value="MUREIN DD-ENDOPEPTIDASE MEPH-RELATED"/>
    <property type="match status" value="1"/>
</dbReference>
<dbReference type="InterPro" id="IPR041382">
    <property type="entry name" value="SH3_16"/>
</dbReference>
<dbReference type="PROSITE" id="PS51935">
    <property type="entry name" value="NLPC_P60"/>
    <property type="match status" value="1"/>
</dbReference>
<reference evidence="6 7" key="1">
    <citation type="submission" date="2016-10" db="EMBL/GenBank/DDBJ databases">
        <authorList>
            <person name="de Groot N.N."/>
        </authorList>
    </citation>
    <scope>NUCLEOTIDE SEQUENCE [LARGE SCALE GENOMIC DNA]</scope>
    <source>
        <strain evidence="6 7">MAR_2009_71</strain>
    </source>
</reference>
<dbReference type="Proteomes" id="UP000183038">
    <property type="component" value="Unassembled WGS sequence"/>
</dbReference>
<dbReference type="RefSeq" id="WP_074669646.1">
    <property type="nucleotide sequence ID" value="NZ_FNTB01000001.1"/>
</dbReference>
<keyword evidence="4" id="KW-0788">Thiol protease</keyword>
<protein>
    <submittedName>
        <fullName evidence="6">SH3 domain-containing protein</fullName>
    </submittedName>
</protein>
<dbReference type="SUPFAM" id="SSF54001">
    <property type="entry name" value="Cysteine proteinases"/>
    <property type="match status" value="1"/>
</dbReference>
<comment type="similarity">
    <text evidence="1">Belongs to the peptidase C40 family.</text>
</comment>
<dbReference type="GO" id="GO:0008234">
    <property type="term" value="F:cysteine-type peptidase activity"/>
    <property type="evidence" value="ECO:0007669"/>
    <property type="project" value="UniProtKB-KW"/>
</dbReference>
<dbReference type="InterPro" id="IPR038765">
    <property type="entry name" value="Papain-like_cys_pep_sf"/>
</dbReference>
<dbReference type="InterPro" id="IPR000064">
    <property type="entry name" value="NLP_P60_dom"/>
</dbReference>
<dbReference type="Pfam" id="PF00877">
    <property type="entry name" value="NLPC_P60"/>
    <property type="match status" value="1"/>
</dbReference>
<evidence type="ECO:0000259" key="5">
    <source>
        <dbReference type="PROSITE" id="PS51935"/>
    </source>
</evidence>
<evidence type="ECO:0000313" key="6">
    <source>
        <dbReference type="EMBL" id="SEB39519.1"/>
    </source>
</evidence>
<proteinExistence type="inferred from homology"/>
<sequence length="250" mass="28427">MQYGICFLSILPVRSMPDEASELVTQLLFGEHYKVLECRKNWSRIKTVFDKCEGWIMNSQLMFIPEDEFNDIQTRKELKYVSDLISFVEDHNKVLTPILIGSCIPEIASLPITFNGTFTNTEQPKEKLIKTALLYLNSPELKGGKTPFGIDSAGFAQMVYRINGYHLLRTAESQSKQGTALSFVEESEAGDLAFFDNANGDIDHVGIIMEDNYVIHVNGKVRVDRLDHTGIFNNNLRTYTHQLRVIKKVV</sequence>
<organism evidence="6 7">
    <name type="scientific">Maribacter dokdonensis</name>
    <dbReference type="NCBI Taxonomy" id="320912"/>
    <lineage>
        <taxon>Bacteria</taxon>
        <taxon>Pseudomonadati</taxon>
        <taxon>Bacteroidota</taxon>
        <taxon>Flavobacteriia</taxon>
        <taxon>Flavobacteriales</taxon>
        <taxon>Flavobacteriaceae</taxon>
        <taxon>Maribacter</taxon>
    </lineage>
</organism>
<feature type="domain" description="NlpC/P60" evidence="5">
    <location>
        <begin position="122"/>
        <end position="250"/>
    </location>
</feature>
<evidence type="ECO:0000256" key="1">
    <source>
        <dbReference type="ARBA" id="ARBA00007074"/>
    </source>
</evidence>
<dbReference type="Gene3D" id="3.90.1720.10">
    <property type="entry name" value="endopeptidase domain like (from Nostoc punctiforme)"/>
    <property type="match status" value="1"/>
</dbReference>
<name>A0A1H4IZP3_9FLAO</name>
<evidence type="ECO:0000256" key="2">
    <source>
        <dbReference type="ARBA" id="ARBA00022670"/>
    </source>
</evidence>
<dbReference type="OrthoDB" id="9813368at2"/>
<accession>A0A1H4IZP3</accession>
<evidence type="ECO:0000256" key="3">
    <source>
        <dbReference type="ARBA" id="ARBA00022801"/>
    </source>
</evidence>